<keyword evidence="13" id="KW-1185">Reference proteome</keyword>
<feature type="domain" description="Radical SAM core" evidence="11">
    <location>
        <begin position="5"/>
        <end position="228"/>
    </location>
</feature>
<dbReference type="Gene3D" id="3.20.20.70">
    <property type="entry name" value="Aldolase class I"/>
    <property type="match status" value="1"/>
</dbReference>
<evidence type="ECO:0000256" key="6">
    <source>
        <dbReference type="ARBA" id="ARBA00023004"/>
    </source>
</evidence>
<dbReference type="InterPro" id="IPR010505">
    <property type="entry name" value="MoaA_twitch"/>
</dbReference>
<evidence type="ECO:0000256" key="3">
    <source>
        <dbReference type="ARBA" id="ARBA00022691"/>
    </source>
</evidence>
<proteinExistence type="predicted"/>
<dbReference type="SFLD" id="SFLDG01067">
    <property type="entry name" value="SPASM/twitch_domain_containing"/>
    <property type="match status" value="1"/>
</dbReference>
<dbReference type="Pfam" id="PF04055">
    <property type="entry name" value="Radical_SAM"/>
    <property type="match status" value="1"/>
</dbReference>
<name>A0ABW1XEK8_9ALTE</name>
<comment type="cofactor">
    <cofactor evidence="1">
        <name>[4Fe-4S] cluster</name>
        <dbReference type="ChEBI" id="CHEBI:49883"/>
    </cofactor>
</comment>
<dbReference type="GO" id="GO:0061798">
    <property type="term" value="F:GTP 3',8'-cyclase activity"/>
    <property type="evidence" value="ECO:0007669"/>
    <property type="project" value="UniProtKB-EC"/>
</dbReference>
<keyword evidence="10 12" id="KW-0456">Lyase</keyword>
<sequence>MLEDSFGRQFHYLRLSVTDRCNFRCVYCLPNGNTPSLHQDLSLAEIHTLVSAFARLGTRKVRITGGEPALRNDLADIIGLCHQSKGIEQVALTTNGFNLAKNVQRFQQAGLNAVNISIDSLDPRQFGAITGQDKLSRVLQGVDAAIDASISNIKINTVMLRQFRMTDWQPLLQYIQTKPVTWRFIELMQTSDNRAFFETQHLGATSLVDQLSQLGWQPLDRAINAGPAEEYTHPDYLGRIGVIRPYRPGFCDSCNRLRVSSNGQLHLCLFAERGVDLRDALRAEDTDATCALIKQAIKTKPETHALHSGQTGATRHFAMLGG</sequence>
<evidence type="ECO:0000259" key="11">
    <source>
        <dbReference type="PROSITE" id="PS51918"/>
    </source>
</evidence>
<dbReference type="SFLD" id="SFLDS00029">
    <property type="entry name" value="Radical_SAM"/>
    <property type="match status" value="1"/>
</dbReference>
<dbReference type="Proteomes" id="UP001596364">
    <property type="component" value="Unassembled WGS sequence"/>
</dbReference>
<dbReference type="PROSITE" id="PS51918">
    <property type="entry name" value="RADICAL_SAM"/>
    <property type="match status" value="1"/>
</dbReference>
<evidence type="ECO:0000256" key="5">
    <source>
        <dbReference type="ARBA" id="ARBA00022741"/>
    </source>
</evidence>
<gene>
    <name evidence="12" type="primary">moaA</name>
    <name evidence="12" type="ORF">ACFP85_00635</name>
</gene>
<evidence type="ECO:0000256" key="4">
    <source>
        <dbReference type="ARBA" id="ARBA00022723"/>
    </source>
</evidence>
<protein>
    <submittedName>
        <fullName evidence="12">GTP 3',8-cyclase MoaA</fullName>
        <ecNumber evidence="12">4.1.99.22</ecNumber>
    </submittedName>
</protein>
<keyword evidence="8" id="KW-0342">GTP-binding</keyword>
<dbReference type="RefSeq" id="WP_131259447.1">
    <property type="nucleotide sequence ID" value="NZ_JBHSUS010000001.1"/>
</dbReference>
<dbReference type="NCBIfam" id="TIGR02666">
    <property type="entry name" value="moaA"/>
    <property type="match status" value="1"/>
</dbReference>
<evidence type="ECO:0000256" key="10">
    <source>
        <dbReference type="ARBA" id="ARBA00023239"/>
    </source>
</evidence>
<dbReference type="SFLD" id="SFLDG01386">
    <property type="entry name" value="main_SPASM_domain-containing"/>
    <property type="match status" value="1"/>
</dbReference>
<dbReference type="InterPro" id="IPR040064">
    <property type="entry name" value="MoaA-like"/>
</dbReference>
<dbReference type="PANTHER" id="PTHR22960:SF28">
    <property type="entry name" value="GTP 3',8-CYCLASE"/>
    <property type="match status" value="1"/>
</dbReference>
<dbReference type="CDD" id="cd01335">
    <property type="entry name" value="Radical_SAM"/>
    <property type="match status" value="1"/>
</dbReference>
<evidence type="ECO:0000313" key="13">
    <source>
        <dbReference type="Proteomes" id="UP001596364"/>
    </source>
</evidence>
<dbReference type="EC" id="4.1.99.22" evidence="12"/>
<dbReference type="Pfam" id="PF06463">
    <property type="entry name" value="Mob_synth_C"/>
    <property type="match status" value="1"/>
</dbReference>
<evidence type="ECO:0000256" key="8">
    <source>
        <dbReference type="ARBA" id="ARBA00023134"/>
    </source>
</evidence>
<dbReference type="CDD" id="cd21117">
    <property type="entry name" value="Twitch_MoaA"/>
    <property type="match status" value="1"/>
</dbReference>
<comment type="caution">
    <text evidence="12">The sequence shown here is derived from an EMBL/GenBank/DDBJ whole genome shotgun (WGS) entry which is preliminary data.</text>
</comment>
<keyword evidence="9" id="KW-0501">Molybdenum cofactor biosynthesis</keyword>
<keyword evidence="3" id="KW-0949">S-adenosyl-L-methionine</keyword>
<dbReference type="SUPFAM" id="SSF102114">
    <property type="entry name" value="Radical SAM enzymes"/>
    <property type="match status" value="1"/>
</dbReference>
<dbReference type="InterPro" id="IPR013483">
    <property type="entry name" value="MoaA"/>
</dbReference>
<dbReference type="EMBL" id="JBHSUS010000001">
    <property type="protein sequence ID" value="MFC6438667.1"/>
    <property type="molecule type" value="Genomic_DNA"/>
</dbReference>
<reference evidence="13" key="1">
    <citation type="journal article" date="2019" name="Int. J. Syst. Evol. Microbiol.">
        <title>The Global Catalogue of Microorganisms (GCM) 10K type strain sequencing project: providing services to taxonomists for standard genome sequencing and annotation.</title>
        <authorList>
            <consortium name="The Broad Institute Genomics Platform"/>
            <consortium name="The Broad Institute Genome Sequencing Center for Infectious Disease"/>
            <person name="Wu L."/>
            <person name="Ma J."/>
        </authorList>
    </citation>
    <scope>NUCLEOTIDE SEQUENCE [LARGE SCALE GENOMIC DNA]</scope>
    <source>
        <strain evidence="13">CGMCC 1.16031</strain>
    </source>
</reference>
<dbReference type="SFLD" id="SFLDG01383">
    <property type="entry name" value="cyclic_pyranopterin_phosphate"/>
    <property type="match status" value="1"/>
</dbReference>
<dbReference type="InterPro" id="IPR058240">
    <property type="entry name" value="rSAM_sf"/>
</dbReference>
<dbReference type="InterPro" id="IPR013785">
    <property type="entry name" value="Aldolase_TIM"/>
</dbReference>
<organism evidence="12 13">
    <name type="scientific">Pseudobowmanella zhangzhouensis</name>
    <dbReference type="NCBI Taxonomy" id="1537679"/>
    <lineage>
        <taxon>Bacteria</taxon>
        <taxon>Pseudomonadati</taxon>
        <taxon>Pseudomonadota</taxon>
        <taxon>Gammaproteobacteria</taxon>
        <taxon>Alteromonadales</taxon>
        <taxon>Alteromonadaceae</taxon>
    </lineage>
</organism>
<keyword evidence="4" id="KW-0479">Metal-binding</keyword>
<dbReference type="PROSITE" id="PS01305">
    <property type="entry name" value="MOAA_NIFB_PQQE"/>
    <property type="match status" value="1"/>
</dbReference>
<dbReference type="PANTHER" id="PTHR22960">
    <property type="entry name" value="MOLYBDOPTERIN COFACTOR SYNTHESIS PROTEIN A"/>
    <property type="match status" value="1"/>
</dbReference>
<dbReference type="InterPro" id="IPR007197">
    <property type="entry name" value="rSAM"/>
</dbReference>
<evidence type="ECO:0000256" key="7">
    <source>
        <dbReference type="ARBA" id="ARBA00023014"/>
    </source>
</evidence>
<evidence type="ECO:0000256" key="9">
    <source>
        <dbReference type="ARBA" id="ARBA00023150"/>
    </source>
</evidence>
<keyword evidence="6" id="KW-0408">Iron</keyword>
<evidence type="ECO:0000256" key="1">
    <source>
        <dbReference type="ARBA" id="ARBA00001966"/>
    </source>
</evidence>
<dbReference type="InterPro" id="IPR050105">
    <property type="entry name" value="MoCo_biosynth_MoaA/MoaC"/>
</dbReference>
<evidence type="ECO:0000313" key="12">
    <source>
        <dbReference type="EMBL" id="MFC6438667.1"/>
    </source>
</evidence>
<evidence type="ECO:0000256" key="2">
    <source>
        <dbReference type="ARBA" id="ARBA00022485"/>
    </source>
</evidence>
<keyword evidence="2" id="KW-0004">4Fe-4S</keyword>
<keyword evidence="5" id="KW-0547">Nucleotide-binding</keyword>
<dbReference type="InterPro" id="IPR000385">
    <property type="entry name" value="MoaA_NifB_PqqE_Fe-S-bd_CS"/>
</dbReference>
<keyword evidence="7" id="KW-0411">Iron-sulfur</keyword>
<accession>A0ABW1XEK8</accession>